<gene>
    <name evidence="2" type="ORF">PX52LOC_02301</name>
</gene>
<evidence type="ECO:0000259" key="1">
    <source>
        <dbReference type="Pfam" id="PF05685"/>
    </source>
</evidence>
<dbReference type="CDD" id="cd06260">
    <property type="entry name" value="DUF820-like"/>
    <property type="match status" value="1"/>
</dbReference>
<dbReference type="KEGG" id="lrs:PX52LOC_02301"/>
<dbReference type="AlphaFoldDB" id="A0A5C1ABJ1"/>
<proteinExistence type="predicted"/>
<dbReference type="EMBL" id="CP042425">
    <property type="protein sequence ID" value="QEL15386.1"/>
    <property type="molecule type" value="Genomic_DNA"/>
</dbReference>
<dbReference type="Pfam" id="PF05685">
    <property type="entry name" value="Uma2"/>
    <property type="match status" value="1"/>
</dbReference>
<accession>A0A5C1ABJ1</accession>
<evidence type="ECO:0000313" key="3">
    <source>
        <dbReference type="Proteomes" id="UP000324974"/>
    </source>
</evidence>
<dbReference type="SUPFAM" id="SSF52980">
    <property type="entry name" value="Restriction endonuclease-like"/>
    <property type="match status" value="1"/>
</dbReference>
<dbReference type="GO" id="GO:0004519">
    <property type="term" value="F:endonuclease activity"/>
    <property type="evidence" value="ECO:0007669"/>
    <property type="project" value="UniProtKB-KW"/>
</dbReference>
<dbReference type="OrthoDB" id="9789502at2"/>
<sequence length="86" mass="9029">MVVEVSNGTLGFDATTKAELYATAGVPDYWVIDLEGRQLLVYRDPALLPTGLGATAYRSHQVFGPDASVSPLAAPTAGIRVADLLP</sequence>
<dbReference type="Proteomes" id="UP000324974">
    <property type="component" value="Chromosome"/>
</dbReference>
<reference evidence="3" key="1">
    <citation type="submission" date="2019-08" db="EMBL/GenBank/DDBJ databases">
        <title>Limnoglobus roseus gen. nov., sp. nov., a novel freshwater planctomycete with a giant genome from the family Gemmataceae.</title>
        <authorList>
            <person name="Kulichevskaya I.S."/>
            <person name="Naumoff D.G."/>
            <person name="Miroshnikov K."/>
            <person name="Ivanova A."/>
            <person name="Philippov D.A."/>
            <person name="Hakobyan A."/>
            <person name="Rijpstra I.C."/>
            <person name="Sinninghe Damste J.S."/>
            <person name="Liesack W."/>
            <person name="Dedysh S.N."/>
        </authorList>
    </citation>
    <scope>NUCLEOTIDE SEQUENCE [LARGE SCALE GENOMIC DNA]</scope>
    <source>
        <strain evidence="3">PX52</strain>
    </source>
</reference>
<keyword evidence="3" id="KW-1185">Reference proteome</keyword>
<keyword evidence="2" id="KW-0540">Nuclease</keyword>
<keyword evidence="2" id="KW-0255">Endonuclease</keyword>
<dbReference type="PANTHER" id="PTHR35400">
    <property type="entry name" value="SLR1083 PROTEIN"/>
    <property type="match status" value="1"/>
</dbReference>
<feature type="domain" description="Putative restriction endonuclease" evidence="1">
    <location>
        <begin position="1"/>
        <end position="70"/>
    </location>
</feature>
<keyword evidence="2" id="KW-0378">Hydrolase</keyword>
<dbReference type="Gene3D" id="3.90.1570.10">
    <property type="entry name" value="tt1808, chain A"/>
    <property type="match status" value="1"/>
</dbReference>
<dbReference type="InterPro" id="IPR012296">
    <property type="entry name" value="Nuclease_put_TT1808"/>
</dbReference>
<dbReference type="InterPro" id="IPR011335">
    <property type="entry name" value="Restrct_endonuc-II-like"/>
</dbReference>
<organism evidence="2 3">
    <name type="scientific">Limnoglobus roseus</name>
    <dbReference type="NCBI Taxonomy" id="2598579"/>
    <lineage>
        <taxon>Bacteria</taxon>
        <taxon>Pseudomonadati</taxon>
        <taxon>Planctomycetota</taxon>
        <taxon>Planctomycetia</taxon>
        <taxon>Gemmatales</taxon>
        <taxon>Gemmataceae</taxon>
        <taxon>Limnoglobus</taxon>
    </lineage>
</organism>
<dbReference type="InterPro" id="IPR008538">
    <property type="entry name" value="Uma2"/>
</dbReference>
<name>A0A5C1ABJ1_9BACT</name>
<evidence type="ECO:0000313" key="2">
    <source>
        <dbReference type="EMBL" id="QEL15386.1"/>
    </source>
</evidence>
<dbReference type="PANTHER" id="PTHR35400:SF1">
    <property type="entry name" value="SLR1083 PROTEIN"/>
    <property type="match status" value="1"/>
</dbReference>
<protein>
    <submittedName>
        <fullName evidence="2">Uma2 family endonuclease</fullName>
    </submittedName>
</protein>